<dbReference type="AlphaFoldDB" id="E8LHZ0"/>
<dbReference type="GO" id="GO:0016301">
    <property type="term" value="F:kinase activity"/>
    <property type="evidence" value="ECO:0007669"/>
    <property type="project" value="UniProtKB-KW"/>
</dbReference>
<protein>
    <submittedName>
        <fullName evidence="7">Carbohydrate kinase, FGGY family protein</fullName>
    </submittedName>
</protein>
<comment type="similarity">
    <text evidence="1 4">Belongs to the FGGY kinase family.</text>
</comment>
<dbReference type="OrthoDB" id="9805576at2"/>
<reference evidence="7 8" key="1">
    <citation type="submission" date="2011-01" db="EMBL/GenBank/DDBJ databases">
        <authorList>
            <person name="Weinstock G."/>
            <person name="Sodergren E."/>
            <person name="Clifton S."/>
            <person name="Fulton L."/>
            <person name="Fulton B."/>
            <person name="Courtney L."/>
            <person name="Fronick C."/>
            <person name="Harrison M."/>
            <person name="Strong C."/>
            <person name="Farmer C."/>
            <person name="Delahaunty K."/>
            <person name="Markovic C."/>
            <person name="Hall O."/>
            <person name="Minx P."/>
            <person name="Tomlinson C."/>
            <person name="Mitreva M."/>
            <person name="Hou S."/>
            <person name="Chen J."/>
            <person name="Wollam A."/>
            <person name="Pepin K.H."/>
            <person name="Johnson M."/>
            <person name="Bhonagiri V."/>
            <person name="Zhang X."/>
            <person name="Suruliraj S."/>
            <person name="Warren W."/>
            <person name="Chinwalla A."/>
            <person name="Mardis E.R."/>
            <person name="Wilson R.K."/>
        </authorList>
    </citation>
    <scope>NUCLEOTIDE SEQUENCE [LARGE SCALE GENOMIC DNA]</scope>
    <source>
        <strain evidence="8">DSM 22608 / JCM 16073 / KCTC 15190 / YIT 12066</strain>
    </source>
</reference>
<dbReference type="CDD" id="cd00366">
    <property type="entry name" value="ASKHA_NBD_FGGY"/>
    <property type="match status" value="1"/>
</dbReference>
<dbReference type="InterPro" id="IPR043129">
    <property type="entry name" value="ATPase_NBD"/>
</dbReference>
<evidence type="ECO:0000256" key="2">
    <source>
        <dbReference type="ARBA" id="ARBA00022679"/>
    </source>
</evidence>
<dbReference type="RefSeq" id="WP_009142528.1">
    <property type="nucleotide sequence ID" value="NZ_GL830949.1"/>
</dbReference>
<dbReference type="EMBL" id="AEVO01000011">
    <property type="protein sequence ID" value="EFY07886.1"/>
    <property type="molecule type" value="Genomic_DNA"/>
</dbReference>
<keyword evidence="3 4" id="KW-0418">Kinase</keyword>
<dbReference type="HOGENOM" id="CLU_009281_3_3_6"/>
<dbReference type="PANTHER" id="PTHR43095:SF5">
    <property type="entry name" value="XYLULOSE KINASE"/>
    <property type="match status" value="1"/>
</dbReference>
<keyword evidence="8" id="KW-1185">Reference proteome</keyword>
<gene>
    <name evidence="7" type="ORF">HMPREF9444_00303</name>
</gene>
<evidence type="ECO:0000259" key="5">
    <source>
        <dbReference type="Pfam" id="PF00370"/>
    </source>
</evidence>
<dbReference type="PIRSF" id="PIRSF000538">
    <property type="entry name" value="GlpK"/>
    <property type="match status" value="1"/>
</dbReference>
<organism evidence="7 8">
    <name type="scientific">Succinatimonas hippei (strain DSM 22608 / JCM 16073 / KCTC 15190 / YIT 12066)</name>
    <dbReference type="NCBI Taxonomy" id="762983"/>
    <lineage>
        <taxon>Bacteria</taxon>
        <taxon>Pseudomonadati</taxon>
        <taxon>Pseudomonadota</taxon>
        <taxon>Gammaproteobacteria</taxon>
        <taxon>Aeromonadales</taxon>
        <taxon>Succinivibrionaceae</taxon>
        <taxon>Succinatimonas</taxon>
    </lineage>
</organism>
<dbReference type="InterPro" id="IPR000577">
    <property type="entry name" value="Carb_kinase_FGGY"/>
</dbReference>
<dbReference type="Gene3D" id="3.30.420.40">
    <property type="match status" value="2"/>
</dbReference>
<dbReference type="Proteomes" id="UP000018458">
    <property type="component" value="Unassembled WGS sequence"/>
</dbReference>
<dbReference type="InterPro" id="IPR050406">
    <property type="entry name" value="FGGY_Carb_Kinase"/>
</dbReference>
<evidence type="ECO:0000313" key="8">
    <source>
        <dbReference type="Proteomes" id="UP000018458"/>
    </source>
</evidence>
<feature type="domain" description="Carbohydrate kinase FGGY N-terminal" evidence="5">
    <location>
        <begin position="5"/>
        <end position="250"/>
    </location>
</feature>
<evidence type="ECO:0000259" key="6">
    <source>
        <dbReference type="Pfam" id="PF02782"/>
    </source>
</evidence>
<dbReference type="Pfam" id="PF02782">
    <property type="entry name" value="FGGY_C"/>
    <property type="match status" value="1"/>
</dbReference>
<name>E8LHZ0_SUCHY</name>
<dbReference type="PANTHER" id="PTHR43095">
    <property type="entry name" value="SUGAR KINASE"/>
    <property type="match status" value="1"/>
</dbReference>
<dbReference type="InterPro" id="IPR018485">
    <property type="entry name" value="FGGY_C"/>
</dbReference>
<dbReference type="eggNOG" id="COG1070">
    <property type="taxonomic scope" value="Bacteria"/>
</dbReference>
<sequence length="514" mass="56538">MKAIYLLGVDVGTSSIKTVILDSNAKVVAEETDFYRLINPDQVSIQVDAADMWRAFINCVSHLVSRNNVDPTLIGAISISSLCPGLAAFDAAGKLLVDPIIYSDRRSTQEAEIFREKVGDKRLFEITANSAMAGAMSGTSILWIKRNLPEIYERTKYFGHINTLMAQKLCGNFAIDHSNASYTLLYETVDRGIWSEELCEKVGIDIEKLPPLHKSTDVVGTLINQELLDLGLLPDTKIVIGGGDTACATFAAGVVKQWDVCESVGTSDVLTVAVEKPLFSPKFINRRHVVDGAWIYQGAMSHTGSSYKWMYDNFYQDFQAIASGSGKKGMLMMNEDAAKAAPGADGLVFLPYMMGERSPVWDAYARGEFFGLSLKTTRREMNRAVLEGCAYGLRQMFDICEELTGEKITHFSSIGGGAKSKVWAQIKADITGRDITVLDMSDMAPVGAALLAGVGAGVFKDVYEASAKVEKAVYTKIKHSDADKEVYDRRYQVYTGLYPRLKDLYRVNLGIKEN</sequence>
<dbReference type="PROSITE" id="PS00445">
    <property type="entry name" value="FGGY_KINASES_2"/>
    <property type="match status" value="1"/>
</dbReference>
<evidence type="ECO:0000256" key="4">
    <source>
        <dbReference type="RuleBase" id="RU003733"/>
    </source>
</evidence>
<dbReference type="InterPro" id="IPR018483">
    <property type="entry name" value="Carb_kinase_FGGY_CS"/>
</dbReference>
<evidence type="ECO:0000313" key="7">
    <source>
        <dbReference type="EMBL" id="EFY07886.1"/>
    </source>
</evidence>
<evidence type="ECO:0000256" key="3">
    <source>
        <dbReference type="ARBA" id="ARBA00022777"/>
    </source>
</evidence>
<comment type="caution">
    <text evidence="7">The sequence shown here is derived from an EMBL/GenBank/DDBJ whole genome shotgun (WGS) entry which is preliminary data.</text>
</comment>
<dbReference type="GO" id="GO:0016773">
    <property type="term" value="F:phosphotransferase activity, alcohol group as acceptor"/>
    <property type="evidence" value="ECO:0007669"/>
    <property type="project" value="InterPro"/>
</dbReference>
<accession>E8LHZ0</accession>
<keyword evidence="2 4" id="KW-0808">Transferase</keyword>
<dbReference type="GO" id="GO:0005975">
    <property type="term" value="P:carbohydrate metabolic process"/>
    <property type="evidence" value="ECO:0007669"/>
    <property type="project" value="InterPro"/>
</dbReference>
<proteinExistence type="inferred from homology"/>
<dbReference type="STRING" id="762983.HMPREF9444_00303"/>
<evidence type="ECO:0000256" key="1">
    <source>
        <dbReference type="ARBA" id="ARBA00009156"/>
    </source>
</evidence>
<dbReference type="InterPro" id="IPR018484">
    <property type="entry name" value="FGGY_N"/>
</dbReference>
<feature type="domain" description="Carbohydrate kinase FGGY C-terminal" evidence="6">
    <location>
        <begin position="263"/>
        <end position="455"/>
    </location>
</feature>
<dbReference type="SUPFAM" id="SSF53067">
    <property type="entry name" value="Actin-like ATPase domain"/>
    <property type="match status" value="2"/>
</dbReference>
<dbReference type="Pfam" id="PF00370">
    <property type="entry name" value="FGGY_N"/>
    <property type="match status" value="1"/>
</dbReference>